<dbReference type="AlphaFoldDB" id="A0A0A9EE33"/>
<organism evidence="1">
    <name type="scientific">Arundo donax</name>
    <name type="common">Giant reed</name>
    <name type="synonym">Donax arundinaceus</name>
    <dbReference type="NCBI Taxonomy" id="35708"/>
    <lineage>
        <taxon>Eukaryota</taxon>
        <taxon>Viridiplantae</taxon>
        <taxon>Streptophyta</taxon>
        <taxon>Embryophyta</taxon>
        <taxon>Tracheophyta</taxon>
        <taxon>Spermatophyta</taxon>
        <taxon>Magnoliopsida</taxon>
        <taxon>Liliopsida</taxon>
        <taxon>Poales</taxon>
        <taxon>Poaceae</taxon>
        <taxon>PACMAD clade</taxon>
        <taxon>Arundinoideae</taxon>
        <taxon>Arundineae</taxon>
        <taxon>Arundo</taxon>
    </lineage>
</organism>
<sequence length="65" mass="7250">METGPTSNPLLCSRKVARQLRELCHDLRDVRRGGRPGFAGDVGGSLLPSFQWTFRSRKMGASYLI</sequence>
<dbReference type="EMBL" id="GBRH01203598">
    <property type="protein sequence ID" value="JAD94297.1"/>
    <property type="molecule type" value="Transcribed_RNA"/>
</dbReference>
<reference evidence="1" key="2">
    <citation type="journal article" date="2015" name="Data Brief">
        <title>Shoot transcriptome of the giant reed, Arundo donax.</title>
        <authorList>
            <person name="Barrero R.A."/>
            <person name="Guerrero F.D."/>
            <person name="Moolhuijzen P."/>
            <person name="Goolsby J.A."/>
            <person name="Tidwell J."/>
            <person name="Bellgard S.E."/>
            <person name="Bellgard M.I."/>
        </authorList>
    </citation>
    <scope>NUCLEOTIDE SEQUENCE</scope>
    <source>
        <tissue evidence="1">Shoot tissue taken approximately 20 cm above the soil surface</tissue>
    </source>
</reference>
<reference evidence="1" key="1">
    <citation type="submission" date="2014-09" db="EMBL/GenBank/DDBJ databases">
        <authorList>
            <person name="Magalhaes I.L.F."/>
            <person name="Oliveira U."/>
            <person name="Santos F.R."/>
            <person name="Vidigal T.H.D.A."/>
            <person name="Brescovit A.D."/>
            <person name="Santos A.J."/>
        </authorList>
    </citation>
    <scope>NUCLEOTIDE SEQUENCE</scope>
    <source>
        <tissue evidence="1">Shoot tissue taken approximately 20 cm above the soil surface</tissue>
    </source>
</reference>
<name>A0A0A9EE33_ARUDO</name>
<protein>
    <submittedName>
        <fullName evidence="1">Uncharacterized protein</fullName>
    </submittedName>
</protein>
<proteinExistence type="predicted"/>
<accession>A0A0A9EE33</accession>
<evidence type="ECO:0000313" key="1">
    <source>
        <dbReference type="EMBL" id="JAD94297.1"/>
    </source>
</evidence>